<accession>A0A5C5Z131</accession>
<dbReference type="CDD" id="cd16377">
    <property type="entry name" value="23S_rRNA_IVP_like"/>
    <property type="match status" value="1"/>
</dbReference>
<dbReference type="Gene3D" id="1.20.1440.60">
    <property type="entry name" value="23S rRNA-intervening sequence"/>
    <property type="match status" value="1"/>
</dbReference>
<evidence type="ECO:0000313" key="1">
    <source>
        <dbReference type="EMBL" id="TWT80511.1"/>
    </source>
</evidence>
<sequence>MRDHTKLRAFELADEVALLTYKVTANFPREEQFGLTSQMRRAAVSVPSNIVEGCGRDSTADYVRFLDIAFGSLRELEYQVSLATRLGFASGESELPNKLIETSKVLGALIRSLRKPKA</sequence>
<dbReference type="NCBIfam" id="TIGR02436">
    <property type="entry name" value="four helix bundle protein"/>
    <property type="match status" value="1"/>
</dbReference>
<dbReference type="PANTHER" id="PTHR38471">
    <property type="entry name" value="FOUR HELIX BUNDLE PROTEIN"/>
    <property type="match status" value="1"/>
</dbReference>
<dbReference type="Pfam" id="PF05635">
    <property type="entry name" value="23S_rRNA_IVP"/>
    <property type="match status" value="1"/>
</dbReference>
<name>A0A5C5Z131_9BACT</name>
<dbReference type="AlphaFoldDB" id="A0A5C5Z131"/>
<proteinExistence type="predicted"/>
<evidence type="ECO:0000313" key="2">
    <source>
        <dbReference type="Proteomes" id="UP000315010"/>
    </source>
</evidence>
<protein>
    <recommendedName>
        <fullName evidence="3">Four helix bundle protein</fullName>
    </recommendedName>
</protein>
<comment type="caution">
    <text evidence="1">The sequence shown here is derived from an EMBL/GenBank/DDBJ whole genome shotgun (WGS) entry which is preliminary data.</text>
</comment>
<organism evidence="1 2">
    <name type="scientific">Novipirellula herctigrandis</name>
    <dbReference type="NCBI Taxonomy" id="2527986"/>
    <lineage>
        <taxon>Bacteria</taxon>
        <taxon>Pseudomonadati</taxon>
        <taxon>Planctomycetota</taxon>
        <taxon>Planctomycetia</taxon>
        <taxon>Pirellulales</taxon>
        <taxon>Pirellulaceae</taxon>
        <taxon>Novipirellula</taxon>
    </lineage>
</organism>
<dbReference type="InterPro" id="IPR036583">
    <property type="entry name" value="23S_rRNA_IVS_sf"/>
</dbReference>
<evidence type="ECO:0008006" key="3">
    <source>
        <dbReference type="Google" id="ProtNLM"/>
    </source>
</evidence>
<dbReference type="EMBL" id="SJPJ01000001">
    <property type="protein sequence ID" value="TWT80511.1"/>
    <property type="molecule type" value="Genomic_DNA"/>
</dbReference>
<dbReference type="InterPro" id="IPR012657">
    <property type="entry name" value="23S_rRNA-intervening_sequence"/>
</dbReference>
<dbReference type="RefSeq" id="WP_146395593.1">
    <property type="nucleotide sequence ID" value="NZ_SJPJ01000001.1"/>
</dbReference>
<reference evidence="1 2" key="1">
    <citation type="submission" date="2019-02" db="EMBL/GenBank/DDBJ databases">
        <title>Deep-cultivation of Planctomycetes and their phenomic and genomic characterization uncovers novel biology.</title>
        <authorList>
            <person name="Wiegand S."/>
            <person name="Jogler M."/>
            <person name="Boedeker C."/>
            <person name="Pinto D."/>
            <person name="Vollmers J."/>
            <person name="Rivas-Marin E."/>
            <person name="Kohn T."/>
            <person name="Peeters S.H."/>
            <person name="Heuer A."/>
            <person name="Rast P."/>
            <person name="Oberbeckmann S."/>
            <person name="Bunk B."/>
            <person name="Jeske O."/>
            <person name="Meyerdierks A."/>
            <person name="Storesund J.E."/>
            <person name="Kallscheuer N."/>
            <person name="Luecker S."/>
            <person name="Lage O.M."/>
            <person name="Pohl T."/>
            <person name="Merkel B.J."/>
            <person name="Hornburger P."/>
            <person name="Mueller R.-W."/>
            <person name="Bruemmer F."/>
            <person name="Labrenz M."/>
            <person name="Spormann A.M."/>
            <person name="Op Den Camp H."/>
            <person name="Overmann J."/>
            <person name="Amann R."/>
            <person name="Jetten M.S.M."/>
            <person name="Mascher T."/>
            <person name="Medema M.H."/>
            <person name="Devos D.P."/>
            <person name="Kaster A.-K."/>
            <person name="Ovreas L."/>
            <person name="Rohde M."/>
            <person name="Galperin M.Y."/>
            <person name="Jogler C."/>
        </authorList>
    </citation>
    <scope>NUCLEOTIDE SEQUENCE [LARGE SCALE GENOMIC DNA]</scope>
    <source>
        <strain evidence="1 2">CA13</strain>
    </source>
</reference>
<dbReference type="OrthoDB" id="276165at2"/>
<dbReference type="SUPFAM" id="SSF158446">
    <property type="entry name" value="IVS-encoded protein-like"/>
    <property type="match status" value="1"/>
</dbReference>
<keyword evidence="2" id="KW-1185">Reference proteome</keyword>
<dbReference type="PANTHER" id="PTHR38471:SF2">
    <property type="entry name" value="FOUR HELIX BUNDLE PROTEIN"/>
    <property type="match status" value="1"/>
</dbReference>
<gene>
    <name evidence="1" type="ORF">CA13_19390</name>
</gene>
<dbReference type="Proteomes" id="UP000315010">
    <property type="component" value="Unassembled WGS sequence"/>
</dbReference>